<feature type="region of interest" description="Disordered" evidence="1">
    <location>
        <begin position="1"/>
        <end position="23"/>
    </location>
</feature>
<evidence type="ECO:0000256" key="1">
    <source>
        <dbReference type="SAM" id="MobiDB-lite"/>
    </source>
</evidence>
<dbReference type="EMBL" id="VIGI01000020">
    <property type="protein sequence ID" value="KAB8289802.1"/>
    <property type="molecule type" value="Genomic_DNA"/>
</dbReference>
<evidence type="ECO:0000313" key="2">
    <source>
        <dbReference type="EMBL" id="KAB8289802.1"/>
    </source>
</evidence>
<evidence type="ECO:0000313" key="3">
    <source>
        <dbReference type="Proteomes" id="UP000326757"/>
    </source>
</evidence>
<dbReference type="Proteomes" id="UP000326757">
    <property type="component" value="Unassembled WGS sequence"/>
</dbReference>
<proteinExistence type="predicted"/>
<dbReference type="AlphaFoldDB" id="A0A5N6JN15"/>
<dbReference type="Gene3D" id="3.40.50.300">
    <property type="entry name" value="P-loop containing nucleotide triphosphate hydrolases"/>
    <property type="match status" value="1"/>
</dbReference>
<comment type="caution">
    <text evidence="2">The sequence shown here is derived from an EMBL/GenBank/DDBJ whole genome shotgun (WGS) entry which is preliminary data.</text>
</comment>
<gene>
    <name evidence="2" type="ORF">EYC80_010435</name>
</gene>
<dbReference type="OrthoDB" id="3564945at2759"/>
<protein>
    <recommendedName>
        <fullName evidence="4">DNA2/NAM7 helicase helicase domain-containing protein</fullName>
    </recommendedName>
</protein>
<sequence>MNFKVVPLSIDPNKPAPTEPQAESGWTVVKGMKKQQPVMPPGGWMPADKFIKALVVEVDTNFDLGDNIQLYIEMARNPIPGNRMLKAIGKICGKPKNAVKDNLPNFLMGHGVKLQSYAIHDSCKDKMTKEMRLNKQQMEAWNTVFYKACFASLIQGPPGTGKTNLVGGMPSTCFLINKLNTICAVYPQTREWFGIIYLPTRGATAADLKEADIDCHAITDAMIAEGMNESGLARIDDYAPWKHIVSSFQR</sequence>
<dbReference type="SUPFAM" id="SSF52540">
    <property type="entry name" value="P-loop containing nucleoside triphosphate hydrolases"/>
    <property type="match status" value="1"/>
</dbReference>
<organism evidence="2 3">
    <name type="scientific">Monilinia laxa</name>
    <name type="common">Brown rot fungus</name>
    <name type="synonym">Sclerotinia laxa</name>
    <dbReference type="NCBI Taxonomy" id="61186"/>
    <lineage>
        <taxon>Eukaryota</taxon>
        <taxon>Fungi</taxon>
        <taxon>Dikarya</taxon>
        <taxon>Ascomycota</taxon>
        <taxon>Pezizomycotina</taxon>
        <taxon>Leotiomycetes</taxon>
        <taxon>Helotiales</taxon>
        <taxon>Sclerotiniaceae</taxon>
        <taxon>Monilinia</taxon>
    </lineage>
</organism>
<reference evidence="2 3" key="1">
    <citation type="submission" date="2019-06" db="EMBL/GenBank/DDBJ databases">
        <title>Genome Sequence of the Brown Rot Fungal Pathogen Monilinia laxa.</title>
        <authorList>
            <person name="De Miccolis Angelini R.M."/>
            <person name="Landi L."/>
            <person name="Abate D."/>
            <person name="Pollastro S."/>
            <person name="Romanazzi G."/>
            <person name="Faretra F."/>
        </authorList>
    </citation>
    <scope>NUCLEOTIDE SEQUENCE [LARGE SCALE GENOMIC DNA]</scope>
    <source>
        <strain evidence="2 3">Mlax316</strain>
    </source>
</reference>
<dbReference type="InterPro" id="IPR027417">
    <property type="entry name" value="P-loop_NTPase"/>
</dbReference>
<name>A0A5N6JN15_MONLA</name>
<keyword evidence="3" id="KW-1185">Reference proteome</keyword>
<accession>A0A5N6JN15</accession>
<evidence type="ECO:0008006" key="4">
    <source>
        <dbReference type="Google" id="ProtNLM"/>
    </source>
</evidence>